<dbReference type="EMBL" id="BAAAJK010000053">
    <property type="protein sequence ID" value="GAA1402067.1"/>
    <property type="molecule type" value="Genomic_DNA"/>
</dbReference>
<dbReference type="Gene3D" id="6.10.140.2190">
    <property type="match status" value="1"/>
</dbReference>
<dbReference type="Proteomes" id="UP001501414">
    <property type="component" value="Unassembled WGS sequence"/>
</dbReference>
<sequence>MPQETRLEAVLTAIGQGVKALREGKADDSTVVHRTGNETVNGTKTFGSSPVIPNPSAPAHPVRNDDPRNSNPRAPTSHAGSHGPGGSDPLTPDAIGAATRPVRTQAELVAALAAGGDVYVDSSVTIALSSTMTISKPTRLIGGTFTRTSGEAFRITSSSVEITGATITGGAGTANSYDSTQKLIRAVGTSTARLTGIDIHDNAILQCRGDCVWLEWCEGARVASNTVRRFLYSGVMVISGLRCRVSDNEISDGPLTSGVVNVYGIAFTDTDNTLAARSTDCIAIGNTVHQVDWEGIDTHGGDSILVTGNIITGCPRGIALIGGNASRVAQSIRCQAIGNRIDGSGARQTLREGIIAAGMSGKPTDVVIVGNTIDNYSTPIMLDFWDRGISRIGSNNIAHVPWTNITLDGDYNANGTYPPQYRVDNGVVHLRGGVIPKSSSVRTKIGTIPNAAAWPSILQFIGYAKGSNAGAGNAMIGVDPAGVLSMYYMTGTDTFTYFLSGSYSAP</sequence>
<dbReference type="SUPFAM" id="SSF69349">
    <property type="entry name" value="Phage fibre proteins"/>
    <property type="match status" value="1"/>
</dbReference>
<feature type="domain" description="Right handed beta helix" evidence="2">
    <location>
        <begin position="197"/>
        <end position="328"/>
    </location>
</feature>
<evidence type="ECO:0000256" key="1">
    <source>
        <dbReference type="SAM" id="MobiDB-lite"/>
    </source>
</evidence>
<dbReference type="InterPro" id="IPR011050">
    <property type="entry name" value="Pectin_lyase_fold/virulence"/>
</dbReference>
<dbReference type="InterPro" id="IPR012334">
    <property type="entry name" value="Pectin_lyas_fold"/>
</dbReference>
<reference evidence="4" key="1">
    <citation type="journal article" date="2019" name="Int. J. Syst. Evol. Microbiol.">
        <title>The Global Catalogue of Microorganisms (GCM) 10K type strain sequencing project: providing services to taxonomists for standard genome sequencing and annotation.</title>
        <authorList>
            <consortium name="The Broad Institute Genomics Platform"/>
            <consortium name="The Broad Institute Genome Sequencing Center for Infectious Disease"/>
            <person name="Wu L."/>
            <person name="Ma J."/>
        </authorList>
    </citation>
    <scope>NUCLEOTIDE SEQUENCE [LARGE SCALE GENOMIC DNA]</scope>
    <source>
        <strain evidence="4">JCM 11896</strain>
    </source>
</reference>
<keyword evidence="4" id="KW-1185">Reference proteome</keyword>
<protein>
    <recommendedName>
        <fullName evidence="2">Right handed beta helix domain-containing protein</fullName>
    </recommendedName>
</protein>
<name>A0ABP4IYF0_9PSEU</name>
<dbReference type="SUPFAM" id="SSF51126">
    <property type="entry name" value="Pectin lyase-like"/>
    <property type="match status" value="1"/>
</dbReference>
<evidence type="ECO:0000313" key="4">
    <source>
        <dbReference type="Proteomes" id="UP001501414"/>
    </source>
</evidence>
<comment type="caution">
    <text evidence="3">The sequence shown here is derived from an EMBL/GenBank/DDBJ whole genome shotgun (WGS) entry which is preliminary data.</text>
</comment>
<feature type="compositionally biased region" description="Polar residues" evidence="1">
    <location>
        <begin position="37"/>
        <end position="48"/>
    </location>
</feature>
<accession>A0ABP4IYF0</accession>
<dbReference type="InterPro" id="IPR006626">
    <property type="entry name" value="PbH1"/>
</dbReference>
<proteinExistence type="predicted"/>
<organism evidence="3 4">
    <name type="scientific">Pseudonocardia kongjuensis</name>
    <dbReference type="NCBI Taxonomy" id="102227"/>
    <lineage>
        <taxon>Bacteria</taxon>
        <taxon>Bacillati</taxon>
        <taxon>Actinomycetota</taxon>
        <taxon>Actinomycetes</taxon>
        <taxon>Pseudonocardiales</taxon>
        <taxon>Pseudonocardiaceae</taxon>
        <taxon>Pseudonocardia</taxon>
    </lineage>
</organism>
<evidence type="ECO:0000259" key="2">
    <source>
        <dbReference type="Pfam" id="PF13229"/>
    </source>
</evidence>
<feature type="region of interest" description="Disordered" evidence="1">
    <location>
        <begin position="35"/>
        <end position="95"/>
    </location>
</feature>
<gene>
    <name evidence="3" type="ORF">GCM10009613_61410</name>
</gene>
<evidence type="ECO:0000313" key="3">
    <source>
        <dbReference type="EMBL" id="GAA1402067.1"/>
    </source>
</evidence>
<dbReference type="Gene3D" id="2.160.20.10">
    <property type="entry name" value="Single-stranded right-handed beta-helix, Pectin lyase-like"/>
    <property type="match status" value="1"/>
</dbReference>
<dbReference type="InterPro" id="IPR039448">
    <property type="entry name" value="Beta_helix"/>
</dbReference>
<dbReference type="Pfam" id="PF13229">
    <property type="entry name" value="Beta_helix"/>
    <property type="match status" value="1"/>
</dbReference>
<dbReference type="RefSeq" id="WP_344029458.1">
    <property type="nucleotide sequence ID" value="NZ_BAAAJK010000053.1"/>
</dbReference>
<dbReference type="SMART" id="SM00710">
    <property type="entry name" value="PbH1"/>
    <property type="match status" value="7"/>
</dbReference>